<reference evidence="3" key="1">
    <citation type="submission" date="2019-01" db="EMBL/GenBank/DDBJ databases">
        <title>Draft genome sequences of three monokaryotic isolates of the white-rot basidiomycete fungus Dichomitus squalens.</title>
        <authorList>
            <consortium name="DOE Joint Genome Institute"/>
            <person name="Lopez S.C."/>
            <person name="Andreopoulos B."/>
            <person name="Pangilinan J."/>
            <person name="Lipzen A."/>
            <person name="Riley R."/>
            <person name="Ahrendt S."/>
            <person name="Ng V."/>
            <person name="Barry K."/>
            <person name="Daum C."/>
            <person name="Grigoriev I.V."/>
            <person name="Hilden K.S."/>
            <person name="Makela M.R."/>
            <person name="de Vries R.P."/>
        </authorList>
    </citation>
    <scope>NUCLEOTIDE SEQUENCE [LARGE SCALE GENOMIC DNA]</scope>
    <source>
        <strain evidence="3">OM18370.1</strain>
    </source>
</reference>
<keyword evidence="2" id="KW-0732">Signal</keyword>
<protein>
    <recommendedName>
        <fullName evidence="4">Secreted protein</fullName>
    </recommendedName>
</protein>
<dbReference type="AlphaFoldDB" id="A0A4Q9MYF4"/>
<dbReference type="Proteomes" id="UP000292957">
    <property type="component" value="Unassembled WGS sequence"/>
</dbReference>
<dbReference type="EMBL" id="ML143392">
    <property type="protein sequence ID" value="TBU33154.1"/>
    <property type="molecule type" value="Genomic_DNA"/>
</dbReference>
<feature type="region of interest" description="Disordered" evidence="1">
    <location>
        <begin position="31"/>
        <end position="57"/>
    </location>
</feature>
<feature type="signal peptide" evidence="2">
    <location>
        <begin position="1"/>
        <end position="21"/>
    </location>
</feature>
<evidence type="ECO:0000256" key="2">
    <source>
        <dbReference type="SAM" id="SignalP"/>
    </source>
</evidence>
<accession>A0A4Q9MYF4</accession>
<evidence type="ECO:0008006" key="4">
    <source>
        <dbReference type="Google" id="ProtNLM"/>
    </source>
</evidence>
<sequence length="95" mass="10361">MLSHVRSRASLFLLLLHYYIACNPGMSSPLRKPSPFSSGASHSPSSSNVRRDPRTSACTHPCIFPVPVRRLSASPVHTACSPFISLAWLLNSKTV</sequence>
<gene>
    <name evidence="3" type="ORF">BD311DRAFT_478157</name>
</gene>
<organism evidence="3">
    <name type="scientific">Dichomitus squalens</name>
    <dbReference type="NCBI Taxonomy" id="114155"/>
    <lineage>
        <taxon>Eukaryota</taxon>
        <taxon>Fungi</taxon>
        <taxon>Dikarya</taxon>
        <taxon>Basidiomycota</taxon>
        <taxon>Agaricomycotina</taxon>
        <taxon>Agaricomycetes</taxon>
        <taxon>Polyporales</taxon>
        <taxon>Polyporaceae</taxon>
        <taxon>Dichomitus</taxon>
    </lineage>
</organism>
<feature type="chain" id="PRO_5020597726" description="Secreted protein" evidence="2">
    <location>
        <begin position="22"/>
        <end position="95"/>
    </location>
</feature>
<evidence type="ECO:0000313" key="3">
    <source>
        <dbReference type="EMBL" id="TBU33154.1"/>
    </source>
</evidence>
<name>A0A4Q9MYF4_9APHY</name>
<evidence type="ECO:0000256" key="1">
    <source>
        <dbReference type="SAM" id="MobiDB-lite"/>
    </source>
</evidence>
<feature type="compositionally biased region" description="Low complexity" evidence="1">
    <location>
        <begin position="33"/>
        <end position="47"/>
    </location>
</feature>
<proteinExistence type="predicted"/>